<protein>
    <submittedName>
        <fullName evidence="6">FAD-binding oxidoreductase</fullName>
    </submittedName>
</protein>
<dbReference type="Gene3D" id="3.30.70.2190">
    <property type="match status" value="1"/>
</dbReference>
<comment type="caution">
    <text evidence="6">The sequence shown here is derived from an EMBL/GenBank/DDBJ whole genome shotgun (WGS) entry which is preliminary data.</text>
</comment>
<dbReference type="PANTHER" id="PTHR43716:SF2">
    <property type="entry name" value="BLL6224 PROTEIN"/>
    <property type="match status" value="1"/>
</dbReference>
<name>A0A5M6IL55_9PROT</name>
<gene>
    <name evidence="6" type="ORF">F1189_28015</name>
</gene>
<dbReference type="FunFam" id="1.10.45.10:FF:000001">
    <property type="entry name" value="D-lactate dehydrogenase mitochondrial"/>
    <property type="match status" value="1"/>
</dbReference>
<evidence type="ECO:0000256" key="1">
    <source>
        <dbReference type="ARBA" id="ARBA00001974"/>
    </source>
</evidence>
<dbReference type="GO" id="GO:0071949">
    <property type="term" value="F:FAD binding"/>
    <property type="evidence" value="ECO:0007669"/>
    <property type="project" value="InterPro"/>
</dbReference>
<evidence type="ECO:0000256" key="4">
    <source>
        <dbReference type="ARBA" id="ARBA00022827"/>
    </source>
</evidence>
<dbReference type="Gene3D" id="3.30.70.2740">
    <property type="match status" value="1"/>
</dbReference>
<keyword evidence="7" id="KW-1185">Reference proteome</keyword>
<dbReference type="GO" id="GO:0022904">
    <property type="term" value="P:respiratory electron transport chain"/>
    <property type="evidence" value="ECO:0007669"/>
    <property type="project" value="TreeGrafter"/>
</dbReference>
<dbReference type="InterPro" id="IPR016171">
    <property type="entry name" value="Vanillyl_alc_oxidase_C-sub2"/>
</dbReference>
<dbReference type="EMBL" id="VWPK01000073">
    <property type="protein sequence ID" value="KAA5608657.1"/>
    <property type="molecule type" value="Genomic_DNA"/>
</dbReference>
<sequence length="482" mass="50624">MTAHAFLPALAAEKLRAELRGILGASHVLTDADALPFLTDQRGQLTGRAVAVVRPANTAEVAQVVALCARHGTPIVPQGGNTGLCGGATPDDSGRAVLLSLARLNRIRSIDTENDSLVAEAGCVLAAVQAAANEAGRLFPLSLGSEGSCTIGGNLGTNAGGTQVLRYGNARQLTLGLEVVTPSGEIWDGLKGLRKDNTGYDLRDLYIGSEGTLGIITAATLRLFPQPAAERTAFVAFPSLPAAVEFLAVARIGLGESLTAFEVISSTCLDLVRRHIPQASFPGDAEERSAPWHALVEIGGSDDESATAQRLERVLANALERGLLRNAVIASSIAQSQALWHLRDALLGEALRRAGGATSHDISVPVSRIPAFIVEAEARLQRLVPGVQIYAFGHLGDGNLHYNALPPAELRSPQTHEQLRRLVHDAAVAQGGSISAEHGLGQVKNKELARYKSTVELQLMRAIKAALDPQGLMNPGKVLPPG</sequence>
<dbReference type="AlphaFoldDB" id="A0A5M6IL55"/>
<feature type="domain" description="FAD-binding PCMH-type" evidence="5">
    <location>
        <begin position="45"/>
        <end position="226"/>
    </location>
</feature>
<evidence type="ECO:0000313" key="6">
    <source>
        <dbReference type="EMBL" id="KAA5608657.1"/>
    </source>
</evidence>
<dbReference type="SUPFAM" id="SSF55103">
    <property type="entry name" value="FAD-linked oxidases, C-terminal domain"/>
    <property type="match status" value="1"/>
</dbReference>
<dbReference type="OrthoDB" id="9815648at2"/>
<dbReference type="RefSeq" id="WP_150045183.1">
    <property type="nucleotide sequence ID" value="NZ_OW485601.1"/>
</dbReference>
<keyword evidence="3" id="KW-0285">Flavoprotein</keyword>
<dbReference type="InterPro" id="IPR016166">
    <property type="entry name" value="FAD-bd_PCMH"/>
</dbReference>
<dbReference type="InterPro" id="IPR016167">
    <property type="entry name" value="FAD-bd_PCMH_sub1"/>
</dbReference>
<dbReference type="PROSITE" id="PS51387">
    <property type="entry name" value="FAD_PCMH"/>
    <property type="match status" value="1"/>
</dbReference>
<proteinExistence type="inferred from homology"/>
<organism evidence="6 7">
    <name type="scientific">Rhodovastum atsumiense</name>
    <dbReference type="NCBI Taxonomy" id="504468"/>
    <lineage>
        <taxon>Bacteria</taxon>
        <taxon>Pseudomonadati</taxon>
        <taxon>Pseudomonadota</taxon>
        <taxon>Alphaproteobacteria</taxon>
        <taxon>Acetobacterales</taxon>
        <taxon>Acetobacteraceae</taxon>
        <taxon>Rhodovastum</taxon>
    </lineage>
</organism>
<dbReference type="InterPro" id="IPR051264">
    <property type="entry name" value="FAD-oxidored/transferase_4"/>
</dbReference>
<accession>A0A5M6IL55</accession>
<evidence type="ECO:0000313" key="7">
    <source>
        <dbReference type="Proteomes" id="UP000325255"/>
    </source>
</evidence>
<dbReference type="InterPro" id="IPR006094">
    <property type="entry name" value="Oxid_FAD_bind_N"/>
</dbReference>
<evidence type="ECO:0000256" key="3">
    <source>
        <dbReference type="ARBA" id="ARBA00022630"/>
    </source>
</evidence>
<comment type="cofactor">
    <cofactor evidence="1">
        <name>FAD</name>
        <dbReference type="ChEBI" id="CHEBI:57692"/>
    </cofactor>
</comment>
<dbReference type="Gene3D" id="1.10.45.10">
    <property type="entry name" value="Vanillyl-alcohol Oxidase, Chain A, domain 4"/>
    <property type="match status" value="1"/>
</dbReference>
<dbReference type="InterPro" id="IPR016169">
    <property type="entry name" value="FAD-bd_PCMH_sub2"/>
</dbReference>
<dbReference type="Gene3D" id="3.30.43.10">
    <property type="entry name" value="Uridine Diphospho-n-acetylenolpyruvylglucosamine Reductase, domain 2"/>
    <property type="match status" value="1"/>
</dbReference>
<dbReference type="InterPro" id="IPR036318">
    <property type="entry name" value="FAD-bd_PCMH-like_sf"/>
</dbReference>
<keyword evidence="4" id="KW-0274">FAD</keyword>
<dbReference type="Proteomes" id="UP000325255">
    <property type="component" value="Unassembled WGS sequence"/>
</dbReference>
<dbReference type="PANTHER" id="PTHR43716">
    <property type="entry name" value="D-2-HYDROXYGLUTARATE DEHYDROGENASE, MITOCHONDRIAL"/>
    <property type="match status" value="1"/>
</dbReference>
<dbReference type="SUPFAM" id="SSF56176">
    <property type="entry name" value="FAD-binding/transporter-associated domain-like"/>
    <property type="match status" value="1"/>
</dbReference>
<dbReference type="Pfam" id="PF02913">
    <property type="entry name" value="FAD-oxidase_C"/>
    <property type="match status" value="1"/>
</dbReference>
<comment type="similarity">
    <text evidence="2">Belongs to the FAD-binding oxidoreductase/transferase type 4 family.</text>
</comment>
<reference evidence="6 7" key="1">
    <citation type="submission" date="2019-09" db="EMBL/GenBank/DDBJ databases">
        <title>Genome sequence of Rhodovastum atsumiense, a diverse member of the Acetobacteraceae family of non-sulfur purple photosynthetic bacteria.</title>
        <authorList>
            <person name="Meyer T."/>
            <person name="Kyndt J."/>
        </authorList>
    </citation>
    <scope>NUCLEOTIDE SEQUENCE [LARGE SCALE GENOMIC DNA]</scope>
    <source>
        <strain evidence="6 7">DSM 21279</strain>
    </source>
</reference>
<evidence type="ECO:0000259" key="5">
    <source>
        <dbReference type="PROSITE" id="PS51387"/>
    </source>
</evidence>
<dbReference type="Pfam" id="PF01565">
    <property type="entry name" value="FAD_binding_4"/>
    <property type="match status" value="1"/>
</dbReference>
<dbReference type="InterPro" id="IPR016164">
    <property type="entry name" value="FAD-linked_Oxase-like_C"/>
</dbReference>
<dbReference type="Gene3D" id="3.30.465.10">
    <property type="match status" value="1"/>
</dbReference>
<dbReference type="GO" id="GO:0003824">
    <property type="term" value="F:catalytic activity"/>
    <property type="evidence" value="ECO:0007669"/>
    <property type="project" value="InterPro"/>
</dbReference>
<evidence type="ECO:0000256" key="2">
    <source>
        <dbReference type="ARBA" id="ARBA00008000"/>
    </source>
</evidence>
<dbReference type="InterPro" id="IPR004113">
    <property type="entry name" value="FAD-bd_oxidored_4_C"/>
</dbReference>